<keyword evidence="7" id="KW-1185">Reference proteome</keyword>
<dbReference type="GO" id="GO:0003824">
    <property type="term" value="F:catalytic activity"/>
    <property type="evidence" value="ECO:0007669"/>
    <property type="project" value="InterPro"/>
</dbReference>
<dbReference type="EMBL" id="VDUZ01000022">
    <property type="protein sequence ID" value="TXL73815.1"/>
    <property type="molecule type" value="Genomic_DNA"/>
</dbReference>
<comment type="similarity">
    <text evidence="2">Belongs to the amidase family.</text>
</comment>
<dbReference type="OrthoDB" id="7245165at2"/>
<evidence type="ECO:0000313" key="6">
    <source>
        <dbReference type="EMBL" id="TXL73815.1"/>
    </source>
</evidence>
<gene>
    <name evidence="6" type="ORF">FHP25_19360</name>
</gene>
<dbReference type="AlphaFoldDB" id="A0A5C8PKP0"/>
<evidence type="ECO:0000256" key="4">
    <source>
        <dbReference type="SAM" id="MobiDB-lite"/>
    </source>
</evidence>
<evidence type="ECO:0000256" key="1">
    <source>
        <dbReference type="ARBA" id="ARBA00003871"/>
    </source>
</evidence>
<sequence>MNDDLLFLSAIDAASLIRRRKLSPVEYTDAVLAAIARTQPTLNAFVTVMAEPARAAARAAEAAVAAGAALGPLHGVPVSIKDLIDVAGVRTTHGSHIFADHVAAADGVTPARLKAAGAIIIGKTTTPEFGHKGLTDSPLQGVTRNPWAPDRTPGGSSGGAAAAVAAGLGPLAVGTDGAGSIRGPAASCGIVGLKPTLGAVPMETASDVFANNAYAGPMTRTVADAALMLSAMVGPDERDPWSLANPGLRPITPLLAGQRLAGIRIGYIEKMANTQVDDEVRTNTEAALAALAALGAEIEPVSEAIDWIEYEGRVLYQSAIAAKMLPRFPQWRDKMDKSLIAFAEWGSGFSMTDVRNAEYARTNLFQAMQRLFKRFDFLVSPTTARTALDATFDAAQQVIINNQPCGLTRQSWTAYQYPFNLTGHPAISVPSGWARDGLPTALQIVGRWWADADVLRVAALFEQACPWADRRPAL</sequence>
<name>A0A5C8PKP0_9HYPH</name>
<dbReference type="SUPFAM" id="SSF75304">
    <property type="entry name" value="Amidase signature (AS) enzymes"/>
    <property type="match status" value="1"/>
</dbReference>
<dbReference type="PANTHER" id="PTHR11895">
    <property type="entry name" value="TRANSAMIDASE"/>
    <property type="match status" value="1"/>
</dbReference>
<accession>A0A5C8PKP0</accession>
<evidence type="ECO:0000256" key="3">
    <source>
        <dbReference type="ARBA" id="ARBA00021874"/>
    </source>
</evidence>
<dbReference type="InterPro" id="IPR036928">
    <property type="entry name" value="AS_sf"/>
</dbReference>
<comment type="caution">
    <text evidence="6">The sequence shown here is derived from an EMBL/GenBank/DDBJ whole genome shotgun (WGS) entry which is preliminary data.</text>
</comment>
<dbReference type="InterPro" id="IPR020556">
    <property type="entry name" value="Amidase_CS"/>
</dbReference>
<dbReference type="PANTHER" id="PTHR11895:SF7">
    <property type="entry name" value="GLUTAMYL-TRNA(GLN) AMIDOTRANSFERASE SUBUNIT A, MITOCHONDRIAL"/>
    <property type="match status" value="1"/>
</dbReference>
<dbReference type="InterPro" id="IPR023631">
    <property type="entry name" value="Amidase_dom"/>
</dbReference>
<dbReference type="PROSITE" id="PS00571">
    <property type="entry name" value="AMIDASES"/>
    <property type="match status" value="1"/>
</dbReference>
<dbReference type="Proteomes" id="UP000321638">
    <property type="component" value="Unassembled WGS sequence"/>
</dbReference>
<feature type="domain" description="Amidase" evidence="5">
    <location>
        <begin position="26"/>
        <end position="455"/>
    </location>
</feature>
<evidence type="ECO:0000259" key="5">
    <source>
        <dbReference type="Pfam" id="PF01425"/>
    </source>
</evidence>
<comment type="function">
    <text evidence="1">Hydrolyzes indole-3-acetamide (IAM) into indole-3-acetic acid (IAA).</text>
</comment>
<protein>
    <recommendedName>
        <fullName evidence="3">Indoleacetamide hydrolase</fullName>
    </recommendedName>
</protein>
<dbReference type="InterPro" id="IPR000120">
    <property type="entry name" value="Amidase"/>
</dbReference>
<evidence type="ECO:0000256" key="2">
    <source>
        <dbReference type="ARBA" id="ARBA00009199"/>
    </source>
</evidence>
<dbReference type="Gene3D" id="3.90.1300.10">
    <property type="entry name" value="Amidase signature (AS) domain"/>
    <property type="match status" value="1"/>
</dbReference>
<dbReference type="Pfam" id="PF01425">
    <property type="entry name" value="Amidase"/>
    <property type="match status" value="1"/>
</dbReference>
<dbReference type="RefSeq" id="WP_147848609.1">
    <property type="nucleotide sequence ID" value="NZ_VDUZ01000022.1"/>
</dbReference>
<proteinExistence type="inferred from homology"/>
<evidence type="ECO:0000313" key="7">
    <source>
        <dbReference type="Proteomes" id="UP000321638"/>
    </source>
</evidence>
<organism evidence="6 7">
    <name type="scientific">Vineibacter terrae</name>
    <dbReference type="NCBI Taxonomy" id="2586908"/>
    <lineage>
        <taxon>Bacteria</taxon>
        <taxon>Pseudomonadati</taxon>
        <taxon>Pseudomonadota</taxon>
        <taxon>Alphaproteobacteria</taxon>
        <taxon>Hyphomicrobiales</taxon>
        <taxon>Vineibacter</taxon>
    </lineage>
</organism>
<reference evidence="6 7" key="1">
    <citation type="submission" date="2019-06" db="EMBL/GenBank/DDBJ databases">
        <title>New taxonomy in bacterial strain CC-CFT640, isolated from vineyard.</title>
        <authorList>
            <person name="Lin S.-Y."/>
            <person name="Tsai C.-F."/>
            <person name="Young C.-C."/>
        </authorList>
    </citation>
    <scope>NUCLEOTIDE SEQUENCE [LARGE SCALE GENOMIC DNA]</scope>
    <source>
        <strain evidence="6 7">CC-CFT640</strain>
    </source>
</reference>
<feature type="region of interest" description="Disordered" evidence="4">
    <location>
        <begin position="131"/>
        <end position="159"/>
    </location>
</feature>